<feature type="region of interest" description="Disordered" evidence="1">
    <location>
        <begin position="1"/>
        <end position="22"/>
    </location>
</feature>
<feature type="transmembrane region" description="Helical" evidence="2">
    <location>
        <begin position="226"/>
        <end position="245"/>
    </location>
</feature>
<evidence type="ECO:0000256" key="1">
    <source>
        <dbReference type="SAM" id="MobiDB-lite"/>
    </source>
</evidence>
<evidence type="ECO:0000256" key="2">
    <source>
        <dbReference type="SAM" id="Phobius"/>
    </source>
</evidence>
<keyword evidence="4" id="KW-1185">Reference proteome</keyword>
<reference evidence="3" key="1">
    <citation type="journal article" date="2023" name="Mol. Phylogenet. Evol.">
        <title>Genome-scale phylogeny and comparative genomics of the fungal order Sordariales.</title>
        <authorList>
            <person name="Hensen N."/>
            <person name="Bonometti L."/>
            <person name="Westerberg I."/>
            <person name="Brannstrom I.O."/>
            <person name="Guillou S."/>
            <person name="Cros-Aarteil S."/>
            <person name="Calhoun S."/>
            <person name="Haridas S."/>
            <person name="Kuo A."/>
            <person name="Mondo S."/>
            <person name="Pangilinan J."/>
            <person name="Riley R."/>
            <person name="LaButti K."/>
            <person name="Andreopoulos B."/>
            <person name="Lipzen A."/>
            <person name="Chen C."/>
            <person name="Yan M."/>
            <person name="Daum C."/>
            <person name="Ng V."/>
            <person name="Clum A."/>
            <person name="Steindorff A."/>
            <person name="Ohm R.A."/>
            <person name="Martin F."/>
            <person name="Silar P."/>
            <person name="Natvig D.O."/>
            <person name="Lalanne C."/>
            <person name="Gautier V."/>
            <person name="Ament-Velasquez S.L."/>
            <person name="Kruys A."/>
            <person name="Hutchinson M.I."/>
            <person name="Powell A.J."/>
            <person name="Barry K."/>
            <person name="Miller A.N."/>
            <person name="Grigoriev I.V."/>
            <person name="Debuchy R."/>
            <person name="Gladieux P."/>
            <person name="Hiltunen Thoren M."/>
            <person name="Johannesson H."/>
        </authorList>
    </citation>
    <scope>NUCLEOTIDE SEQUENCE</scope>
    <source>
        <strain evidence="3">CBS 990.96</strain>
    </source>
</reference>
<feature type="compositionally biased region" description="Low complexity" evidence="1">
    <location>
        <begin position="66"/>
        <end position="82"/>
    </location>
</feature>
<dbReference type="Proteomes" id="UP001301958">
    <property type="component" value="Unassembled WGS sequence"/>
</dbReference>
<feature type="region of interest" description="Disordered" evidence="1">
    <location>
        <begin position="36"/>
        <end position="99"/>
    </location>
</feature>
<evidence type="ECO:0000313" key="4">
    <source>
        <dbReference type="Proteomes" id="UP001301958"/>
    </source>
</evidence>
<protein>
    <submittedName>
        <fullName evidence="3">Uncharacterized protein</fullName>
    </submittedName>
</protein>
<comment type="caution">
    <text evidence="3">The sequence shown here is derived from an EMBL/GenBank/DDBJ whole genome shotgun (WGS) entry which is preliminary data.</text>
</comment>
<reference evidence="3" key="2">
    <citation type="submission" date="2023-05" db="EMBL/GenBank/DDBJ databases">
        <authorList>
            <consortium name="Lawrence Berkeley National Laboratory"/>
            <person name="Steindorff A."/>
            <person name="Hensen N."/>
            <person name="Bonometti L."/>
            <person name="Westerberg I."/>
            <person name="Brannstrom I.O."/>
            <person name="Guillou S."/>
            <person name="Cros-Aarteil S."/>
            <person name="Calhoun S."/>
            <person name="Haridas S."/>
            <person name="Kuo A."/>
            <person name="Mondo S."/>
            <person name="Pangilinan J."/>
            <person name="Riley R."/>
            <person name="Labutti K."/>
            <person name="Andreopoulos B."/>
            <person name="Lipzen A."/>
            <person name="Chen C."/>
            <person name="Yanf M."/>
            <person name="Daum C."/>
            <person name="Ng V."/>
            <person name="Clum A."/>
            <person name="Ohm R."/>
            <person name="Martin F."/>
            <person name="Silar P."/>
            <person name="Natvig D."/>
            <person name="Lalanne C."/>
            <person name="Gautier V."/>
            <person name="Ament-Velasquez S.L."/>
            <person name="Kruys A."/>
            <person name="Hutchinson M.I."/>
            <person name="Powell A.J."/>
            <person name="Barry K."/>
            <person name="Miller A.N."/>
            <person name="Grigoriev I.V."/>
            <person name="Debuchy R."/>
            <person name="Gladieux P."/>
            <person name="Thoren M.H."/>
            <person name="Johannesson H."/>
        </authorList>
    </citation>
    <scope>NUCLEOTIDE SEQUENCE</scope>
    <source>
        <strain evidence="3">CBS 990.96</strain>
    </source>
</reference>
<evidence type="ECO:0000313" key="3">
    <source>
        <dbReference type="EMBL" id="KAK4228552.1"/>
    </source>
</evidence>
<sequence>MSRSSPILKHTDWESIDIGHPPRERQIIYRHVKPFSINPRSTTDDEEEDDISSLFPLPPTYSQFHSTPYTPRRCPTTPSTSTLVNSPLHPPFQPSSTSITSYSTFPPIPTHDNLDAQSSEASEEEDCYSDHLDLDDYMDTPAPTVLKSDKPPLRISVTPHKSRYITNLFKSENEPLLPFHNKTNSWKGIGPGLKVLSTAEDQGNCFIKRRKGKEEDHGWQKITIRIFLGVLVLMALLVLLGNLGWNGFVAGEKGVVEGACSEARPKFCHLVLGT</sequence>
<proteinExistence type="predicted"/>
<dbReference type="EMBL" id="MU865317">
    <property type="protein sequence ID" value="KAK4228552.1"/>
    <property type="molecule type" value="Genomic_DNA"/>
</dbReference>
<gene>
    <name evidence="3" type="ORF">QBC38DRAFT_454141</name>
</gene>
<organism evidence="3 4">
    <name type="scientific">Podospora fimiseda</name>
    <dbReference type="NCBI Taxonomy" id="252190"/>
    <lineage>
        <taxon>Eukaryota</taxon>
        <taxon>Fungi</taxon>
        <taxon>Dikarya</taxon>
        <taxon>Ascomycota</taxon>
        <taxon>Pezizomycotina</taxon>
        <taxon>Sordariomycetes</taxon>
        <taxon>Sordariomycetidae</taxon>
        <taxon>Sordariales</taxon>
        <taxon>Podosporaceae</taxon>
        <taxon>Podospora</taxon>
    </lineage>
</organism>
<accession>A0AAN7BSA8</accession>
<keyword evidence="2" id="KW-1133">Transmembrane helix</keyword>
<name>A0AAN7BSA8_9PEZI</name>
<keyword evidence="2" id="KW-0812">Transmembrane</keyword>
<keyword evidence="2" id="KW-0472">Membrane</keyword>
<dbReference type="AlphaFoldDB" id="A0AAN7BSA8"/>